<organism evidence="1 2">
    <name type="scientific">Nematostella vectensis</name>
    <name type="common">Starlet sea anemone</name>
    <dbReference type="NCBI Taxonomy" id="45351"/>
    <lineage>
        <taxon>Eukaryota</taxon>
        <taxon>Metazoa</taxon>
        <taxon>Cnidaria</taxon>
        <taxon>Anthozoa</taxon>
        <taxon>Hexacorallia</taxon>
        <taxon>Actiniaria</taxon>
        <taxon>Edwardsiidae</taxon>
        <taxon>Nematostella</taxon>
    </lineage>
</organism>
<feature type="non-terminal residue" evidence="1">
    <location>
        <position position="1"/>
    </location>
</feature>
<name>A7T7A5_NEMVE</name>
<dbReference type="Gene3D" id="1.20.5.170">
    <property type="match status" value="1"/>
</dbReference>
<keyword evidence="2" id="KW-1185">Reference proteome</keyword>
<sequence>DVESHVKKECDALLAIVEKKKAELLDNVNSEYNAKLAELHETILECDKTLQQSLGLVEFSQEALKEDNPVTFLQVNQRDS</sequence>
<evidence type="ECO:0000313" key="1">
    <source>
        <dbReference type="EMBL" id="EDO28147.1"/>
    </source>
</evidence>
<reference evidence="1 2" key="1">
    <citation type="journal article" date="2007" name="Science">
        <title>Sea anemone genome reveals ancestral eumetazoan gene repertoire and genomic organization.</title>
        <authorList>
            <person name="Putnam N.H."/>
            <person name="Srivastava M."/>
            <person name="Hellsten U."/>
            <person name="Dirks B."/>
            <person name="Chapman J."/>
            <person name="Salamov A."/>
            <person name="Terry A."/>
            <person name="Shapiro H."/>
            <person name="Lindquist E."/>
            <person name="Kapitonov V.V."/>
            <person name="Jurka J."/>
            <person name="Genikhovich G."/>
            <person name="Grigoriev I.V."/>
            <person name="Lucas S.M."/>
            <person name="Steele R.E."/>
            <person name="Finnerty J.R."/>
            <person name="Technau U."/>
            <person name="Martindale M.Q."/>
            <person name="Rokhsar D.S."/>
        </authorList>
    </citation>
    <scope>NUCLEOTIDE SEQUENCE [LARGE SCALE GENOMIC DNA]</scope>
    <source>
        <strain evidence="2">CH2 X CH6</strain>
    </source>
</reference>
<evidence type="ECO:0000313" key="2">
    <source>
        <dbReference type="Proteomes" id="UP000001593"/>
    </source>
</evidence>
<dbReference type="InParanoid" id="A7T7A5"/>
<proteinExistence type="predicted"/>
<protein>
    <submittedName>
        <fullName evidence="1">Uncharacterized protein</fullName>
    </submittedName>
</protein>
<dbReference type="EMBL" id="DS471969">
    <property type="protein sequence ID" value="EDO28147.1"/>
    <property type="molecule type" value="Genomic_DNA"/>
</dbReference>
<dbReference type="HOGENOM" id="CLU_2596991_0_0_1"/>
<dbReference type="eggNOG" id="KOG4367">
    <property type="taxonomic scope" value="Eukaryota"/>
</dbReference>
<dbReference type="Proteomes" id="UP000001593">
    <property type="component" value="Unassembled WGS sequence"/>
</dbReference>
<dbReference type="PhylomeDB" id="A7T7A5"/>
<dbReference type="AlphaFoldDB" id="A7T7A5"/>
<accession>A7T7A5</accession>
<gene>
    <name evidence="1" type="ORF">NEMVEDRAFT_v1g148690</name>
</gene>